<evidence type="ECO:0000313" key="3">
    <source>
        <dbReference type="Proteomes" id="UP000189059"/>
    </source>
</evidence>
<evidence type="ECO:0000256" key="1">
    <source>
        <dbReference type="SAM" id="MobiDB-lite"/>
    </source>
</evidence>
<feature type="region of interest" description="Disordered" evidence="1">
    <location>
        <begin position="1"/>
        <end position="25"/>
    </location>
</feature>
<accession>A0ABX3JRQ3</accession>
<gene>
    <name evidence="2" type="ORF">BBD40_23910</name>
</gene>
<dbReference type="EMBL" id="MRVI01000002">
    <property type="protein sequence ID" value="OOC58728.1"/>
    <property type="molecule type" value="Genomic_DNA"/>
</dbReference>
<sequence>MDNHSTSKDTDKDMMKTSKLQRSGPTQARIIDKLHERSQIYMYSAFRFTHQSSAHISIVLGDRALESMLMAMYIKDKNLTTPPHSLSLNDVVQLTGRESGPDLDTVMFIYSIHFLASFNDTAFLQKIQTAHLQRLLRRVDDVLANLSQRIATSSSGEY</sequence>
<reference evidence="2 3" key="1">
    <citation type="submission" date="2016-12" db="EMBL/GenBank/DDBJ databases">
        <title>Genome sequencing and description of Paenibacillus sp. nov. from high altitude lake in the Indian Trans- Himalayas.</title>
        <authorList>
            <person name="Kiran S."/>
            <person name="Swarnkar M.K."/>
            <person name="Rana A."/>
            <person name="Tewari R."/>
            <person name="Gulati A."/>
        </authorList>
    </citation>
    <scope>NUCLEOTIDE SEQUENCE [LARGE SCALE GENOMIC DNA]</scope>
    <source>
        <strain evidence="2 3">IHBB 9951</strain>
    </source>
</reference>
<protein>
    <recommendedName>
        <fullName evidence="4">HEPN domain-containing protein</fullName>
    </recommendedName>
</protein>
<evidence type="ECO:0000313" key="2">
    <source>
        <dbReference type="EMBL" id="OOC58728.1"/>
    </source>
</evidence>
<name>A0ABX3JRQ3_9BACL</name>
<organism evidence="2 3">
    <name type="scientific">Paenibacillus ihbetae</name>
    <dbReference type="NCBI Taxonomy" id="1870820"/>
    <lineage>
        <taxon>Bacteria</taxon>
        <taxon>Bacillati</taxon>
        <taxon>Bacillota</taxon>
        <taxon>Bacilli</taxon>
        <taxon>Bacillales</taxon>
        <taxon>Paenibacillaceae</taxon>
        <taxon>Paenibacillus</taxon>
    </lineage>
</organism>
<keyword evidence="3" id="KW-1185">Reference proteome</keyword>
<proteinExistence type="predicted"/>
<comment type="caution">
    <text evidence="2">The sequence shown here is derived from an EMBL/GenBank/DDBJ whole genome shotgun (WGS) entry which is preliminary data.</text>
</comment>
<dbReference type="RefSeq" id="WP_077569633.1">
    <property type="nucleotide sequence ID" value="NZ_MRVI01000002.1"/>
</dbReference>
<feature type="compositionally biased region" description="Basic and acidic residues" evidence="1">
    <location>
        <begin position="1"/>
        <end position="16"/>
    </location>
</feature>
<dbReference type="Proteomes" id="UP000189059">
    <property type="component" value="Unassembled WGS sequence"/>
</dbReference>
<evidence type="ECO:0008006" key="4">
    <source>
        <dbReference type="Google" id="ProtNLM"/>
    </source>
</evidence>